<protein>
    <submittedName>
        <fullName evidence="2">Uma2 family endonuclease</fullName>
    </submittedName>
</protein>
<sequence length="190" mass="20948">MPMLTDRTTEHRISRDHFERIREAGSELLRFELLDGEVLVTPSPSTPHQRPVMRLALTLGPLLPEGTELLGAPYDVLLDDAAEGDTTLQPDLLVARTADLTYANLPAAPVLVVEVLSPSTWRRDLGAKRDAYARAGVAHYWVLAPDMPSLTAYRLDPSGGYREEAHVIGDEQWATTSPVEITLCPADLIR</sequence>
<dbReference type="CDD" id="cd06260">
    <property type="entry name" value="DUF820-like"/>
    <property type="match status" value="1"/>
</dbReference>
<reference evidence="2" key="1">
    <citation type="submission" date="2022-06" db="EMBL/GenBank/DDBJ databases">
        <title>Ornithinimicrobium HY1793.</title>
        <authorList>
            <person name="Huang Y."/>
        </authorList>
    </citation>
    <scope>NUCLEOTIDE SEQUENCE</scope>
    <source>
        <strain evidence="2">HY1793</strain>
    </source>
</reference>
<evidence type="ECO:0000313" key="3">
    <source>
        <dbReference type="Proteomes" id="UP001056455"/>
    </source>
</evidence>
<dbReference type="InterPro" id="IPR008538">
    <property type="entry name" value="Uma2"/>
</dbReference>
<dbReference type="Pfam" id="PF05685">
    <property type="entry name" value="Uma2"/>
    <property type="match status" value="1"/>
</dbReference>
<dbReference type="PANTHER" id="PTHR35400:SF3">
    <property type="entry name" value="SLL1072 PROTEIN"/>
    <property type="match status" value="1"/>
</dbReference>
<dbReference type="RefSeq" id="WP_252591546.1">
    <property type="nucleotide sequence ID" value="NZ_CP099489.1"/>
</dbReference>
<evidence type="ECO:0000259" key="1">
    <source>
        <dbReference type="Pfam" id="PF05685"/>
    </source>
</evidence>
<evidence type="ECO:0000313" key="2">
    <source>
        <dbReference type="EMBL" id="USQ78751.1"/>
    </source>
</evidence>
<keyword evidence="2" id="KW-0378">Hydrolase</keyword>
<keyword evidence="2" id="KW-0255">Endonuclease</keyword>
<dbReference type="GO" id="GO:0004519">
    <property type="term" value="F:endonuclease activity"/>
    <property type="evidence" value="ECO:0007669"/>
    <property type="project" value="UniProtKB-KW"/>
</dbReference>
<proteinExistence type="predicted"/>
<gene>
    <name evidence="2" type="ORF">NF556_14090</name>
</gene>
<dbReference type="PANTHER" id="PTHR35400">
    <property type="entry name" value="SLR1083 PROTEIN"/>
    <property type="match status" value="1"/>
</dbReference>
<dbReference type="Gene3D" id="3.90.1570.10">
    <property type="entry name" value="tt1808, chain A"/>
    <property type="match status" value="1"/>
</dbReference>
<dbReference type="Proteomes" id="UP001056455">
    <property type="component" value="Chromosome"/>
</dbReference>
<dbReference type="InterPro" id="IPR011335">
    <property type="entry name" value="Restrct_endonuc-II-like"/>
</dbReference>
<keyword evidence="3" id="KW-1185">Reference proteome</keyword>
<organism evidence="2 3">
    <name type="scientific">Ornithinimicrobium faecis</name>
    <dbReference type="NCBI Taxonomy" id="2934158"/>
    <lineage>
        <taxon>Bacteria</taxon>
        <taxon>Bacillati</taxon>
        <taxon>Actinomycetota</taxon>
        <taxon>Actinomycetes</taxon>
        <taxon>Micrococcales</taxon>
        <taxon>Ornithinimicrobiaceae</taxon>
        <taxon>Ornithinimicrobium</taxon>
    </lineage>
</organism>
<name>A0ABY4YPR6_9MICO</name>
<dbReference type="InterPro" id="IPR012296">
    <property type="entry name" value="Nuclease_put_TT1808"/>
</dbReference>
<dbReference type="EMBL" id="CP099489">
    <property type="protein sequence ID" value="USQ78751.1"/>
    <property type="molecule type" value="Genomic_DNA"/>
</dbReference>
<dbReference type="SUPFAM" id="SSF52980">
    <property type="entry name" value="Restriction endonuclease-like"/>
    <property type="match status" value="1"/>
</dbReference>
<feature type="domain" description="Putative restriction endonuclease" evidence="1">
    <location>
        <begin position="19"/>
        <end position="173"/>
    </location>
</feature>
<accession>A0ABY4YPR6</accession>
<keyword evidence="2" id="KW-0540">Nuclease</keyword>